<evidence type="ECO:0000256" key="10">
    <source>
        <dbReference type="ARBA" id="ARBA00035861"/>
    </source>
</evidence>
<evidence type="ECO:0000313" key="13">
    <source>
        <dbReference type="EMBL" id="MDQ0226016.1"/>
    </source>
</evidence>
<name>A0ABT9Z185_9BACI</name>
<evidence type="ECO:0000256" key="9">
    <source>
        <dbReference type="ARBA" id="ARBA00023204"/>
    </source>
</evidence>
<evidence type="ECO:0000256" key="6">
    <source>
        <dbReference type="ARBA" id="ARBA00022763"/>
    </source>
</evidence>
<keyword evidence="4" id="KW-0235">DNA replication</keyword>
<dbReference type="CDD" id="cd03425">
    <property type="entry name" value="NUDIX_MutT_NudA_like"/>
    <property type="match status" value="1"/>
</dbReference>
<dbReference type="SUPFAM" id="SSF55811">
    <property type="entry name" value="Nudix"/>
    <property type="match status" value="1"/>
</dbReference>
<organism evidence="13 14">
    <name type="scientific">Metabacillus niabensis</name>
    <dbReference type="NCBI Taxonomy" id="324854"/>
    <lineage>
        <taxon>Bacteria</taxon>
        <taxon>Bacillati</taxon>
        <taxon>Bacillota</taxon>
        <taxon>Bacilli</taxon>
        <taxon>Bacillales</taxon>
        <taxon>Bacillaceae</taxon>
        <taxon>Metabacillus</taxon>
    </lineage>
</organism>
<keyword evidence="7 13" id="KW-0378">Hydrolase</keyword>
<evidence type="ECO:0000256" key="11">
    <source>
        <dbReference type="ARBA" id="ARBA00038905"/>
    </source>
</evidence>
<evidence type="ECO:0000256" key="2">
    <source>
        <dbReference type="ARBA" id="ARBA00005582"/>
    </source>
</evidence>
<keyword evidence="9" id="KW-0234">DNA repair</keyword>
<evidence type="ECO:0000256" key="8">
    <source>
        <dbReference type="ARBA" id="ARBA00022842"/>
    </source>
</evidence>
<evidence type="ECO:0000256" key="3">
    <source>
        <dbReference type="ARBA" id="ARBA00022457"/>
    </source>
</evidence>
<feature type="domain" description="Nudix hydrolase" evidence="12">
    <location>
        <begin position="9"/>
        <end position="133"/>
    </location>
</feature>
<accession>A0ABT9Z185</accession>
<dbReference type="InterPro" id="IPR047127">
    <property type="entry name" value="MutT-like"/>
</dbReference>
<dbReference type="Gene3D" id="3.90.79.10">
    <property type="entry name" value="Nucleoside Triphosphate Pyrophosphohydrolase"/>
    <property type="match status" value="1"/>
</dbReference>
<proteinExistence type="inferred from homology"/>
<evidence type="ECO:0000256" key="1">
    <source>
        <dbReference type="ARBA" id="ARBA00001946"/>
    </source>
</evidence>
<gene>
    <name evidence="13" type="ORF">J2S02_002360</name>
</gene>
<keyword evidence="14" id="KW-1185">Reference proteome</keyword>
<keyword evidence="8" id="KW-0460">Magnesium</keyword>
<dbReference type="EC" id="3.6.1.55" evidence="11"/>
<dbReference type="PANTHER" id="PTHR47707:SF1">
    <property type="entry name" value="NUDIX HYDROLASE FAMILY PROTEIN"/>
    <property type="match status" value="1"/>
</dbReference>
<keyword evidence="3" id="KW-0515">Mutator protein</keyword>
<dbReference type="Proteomes" id="UP001232245">
    <property type="component" value="Unassembled WGS sequence"/>
</dbReference>
<dbReference type="PANTHER" id="PTHR47707">
    <property type="entry name" value="8-OXO-DGTP DIPHOSPHATASE"/>
    <property type="match status" value="1"/>
</dbReference>
<dbReference type="PROSITE" id="PS51462">
    <property type="entry name" value="NUDIX"/>
    <property type="match status" value="1"/>
</dbReference>
<evidence type="ECO:0000259" key="12">
    <source>
        <dbReference type="PROSITE" id="PS51462"/>
    </source>
</evidence>
<keyword evidence="6" id="KW-0227">DNA damage</keyword>
<dbReference type="GO" id="GO:0035539">
    <property type="term" value="F:8-oxo-7,8-dihydrodeoxyguanosine triphosphate pyrophosphatase activity"/>
    <property type="evidence" value="ECO:0007669"/>
    <property type="project" value="UniProtKB-EC"/>
</dbReference>
<dbReference type="InterPro" id="IPR000086">
    <property type="entry name" value="NUDIX_hydrolase_dom"/>
</dbReference>
<comment type="cofactor">
    <cofactor evidence="1">
        <name>Mg(2+)</name>
        <dbReference type="ChEBI" id="CHEBI:18420"/>
    </cofactor>
</comment>
<dbReference type="EMBL" id="JAUSTZ010000003">
    <property type="protein sequence ID" value="MDQ0226016.1"/>
    <property type="molecule type" value="Genomic_DNA"/>
</dbReference>
<evidence type="ECO:0000256" key="5">
    <source>
        <dbReference type="ARBA" id="ARBA00022723"/>
    </source>
</evidence>
<protein>
    <recommendedName>
        <fullName evidence="11">8-oxo-dGTP diphosphatase</fullName>
        <ecNumber evidence="11">3.6.1.55</ecNumber>
    </recommendedName>
</protein>
<dbReference type="PRINTS" id="PR00502">
    <property type="entry name" value="NUDIXFAMILY"/>
</dbReference>
<comment type="similarity">
    <text evidence="2">Belongs to the Nudix hydrolase family.</text>
</comment>
<comment type="caution">
    <text evidence="13">The sequence shown here is derived from an EMBL/GenBank/DDBJ whole genome shotgun (WGS) entry which is preliminary data.</text>
</comment>
<dbReference type="InterPro" id="IPR015797">
    <property type="entry name" value="NUDIX_hydrolase-like_dom_sf"/>
</dbReference>
<evidence type="ECO:0000256" key="7">
    <source>
        <dbReference type="ARBA" id="ARBA00022801"/>
    </source>
</evidence>
<evidence type="ECO:0000256" key="4">
    <source>
        <dbReference type="ARBA" id="ARBA00022705"/>
    </source>
</evidence>
<comment type="catalytic activity">
    <reaction evidence="10">
        <text>8-oxo-dGTP + H2O = 8-oxo-dGMP + diphosphate + H(+)</text>
        <dbReference type="Rhea" id="RHEA:31575"/>
        <dbReference type="ChEBI" id="CHEBI:15377"/>
        <dbReference type="ChEBI" id="CHEBI:15378"/>
        <dbReference type="ChEBI" id="CHEBI:33019"/>
        <dbReference type="ChEBI" id="CHEBI:63224"/>
        <dbReference type="ChEBI" id="CHEBI:77896"/>
        <dbReference type="EC" id="3.6.1.55"/>
    </reaction>
</comment>
<keyword evidence="5" id="KW-0479">Metal-binding</keyword>
<sequence>MKRDGTMIKTIHVVGAVIIDNGKILCAQRGHGKILPLKWEFPGGKIEEGESAETAIKREIMEEMKCKIDIIEQIDFTIYEYDFGTVHLTTFLCSLEEGAPLLTEHNEIKWLLPKELKTLNWAPADLPTVEKIAAME</sequence>
<dbReference type="Pfam" id="PF00293">
    <property type="entry name" value="NUDIX"/>
    <property type="match status" value="1"/>
</dbReference>
<evidence type="ECO:0000313" key="14">
    <source>
        <dbReference type="Proteomes" id="UP001232245"/>
    </source>
</evidence>
<dbReference type="InterPro" id="IPR020476">
    <property type="entry name" value="Nudix_hydrolase"/>
</dbReference>
<reference evidence="13 14" key="1">
    <citation type="submission" date="2023-07" db="EMBL/GenBank/DDBJ databases">
        <title>Genomic Encyclopedia of Type Strains, Phase IV (KMG-IV): sequencing the most valuable type-strain genomes for metagenomic binning, comparative biology and taxonomic classification.</title>
        <authorList>
            <person name="Goeker M."/>
        </authorList>
    </citation>
    <scope>NUCLEOTIDE SEQUENCE [LARGE SCALE GENOMIC DNA]</scope>
    <source>
        <strain evidence="13 14">DSM 17723</strain>
    </source>
</reference>